<dbReference type="RefSeq" id="WP_162366395.1">
    <property type="nucleotide sequence ID" value="NZ_WUBS01000008.1"/>
</dbReference>
<feature type="domain" description="Big-1" evidence="2">
    <location>
        <begin position="23"/>
        <end position="101"/>
    </location>
</feature>
<dbReference type="Proteomes" id="UP000461443">
    <property type="component" value="Unassembled WGS sequence"/>
</dbReference>
<sequence length="306" mass="32687">MQDQFFPSDNHDKGYSLILASSPSAQADGRDANYAVATLSAQGAPLCGYNVTFCLSGCAVFSDGNGQCSAATDDCGQATVYFTDSRQETVTVSVQFENLSALSYSTFSNSINATGLIIIAQVQRDNAQGNTIDQNAILYTLWDEAINQAVPFRRLLFNSSSSTAVFDLDRTTDPNGQILLLISNYRDEQVEISAVLDGQSAVNNYTVITFSVALTHTISAQMLTGNVTAPGTHQIRYTLRTAAGATVPGQLMAFSSSTASISPGYQVTDNAGQVTVNIRSETPQTARVDAIFALGNAENHMYVTFN</sequence>
<comment type="caution">
    <text evidence="3">The sequence shown here is derived from an EMBL/GenBank/DDBJ whole genome shotgun (WGS) entry which is preliminary data.</text>
</comment>
<gene>
    <name evidence="3" type="ORF">GRH90_13095</name>
</gene>
<reference evidence="3 4" key="2">
    <citation type="submission" date="2020-02" db="EMBL/GenBank/DDBJ databases">
        <title>The new genus of Enterobacteriales.</title>
        <authorList>
            <person name="Kim I.S."/>
        </authorList>
    </citation>
    <scope>NUCLEOTIDE SEQUENCE [LARGE SCALE GENOMIC DNA]</scope>
    <source>
        <strain evidence="3 4">SAP-6</strain>
    </source>
</reference>
<dbReference type="Gene3D" id="2.60.40.10">
    <property type="entry name" value="Immunoglobulins"/>
    <property type="match status" value="2"/>
</dbReference>
<accession>A0A845SM30</accession>
<comment type="similarity">
    <text evidence="1">Belongs to the intimin/invasin family.</text>
</comment>
<reference evidence="3 4" key="1">
    <citation type="submission" date="2019-12" db="EMBL/GenBank/DDBJ databases">
        <authorList>
            <person name="Lee S.D."/>
        </authorList>
    </citation>
    <scope>NUCLEOTIDE SEQUENCE [LARGE SCALE GENOMIC DNA]</scope>
    <source>
        <strain evidence="3 4">SAP-6</strain>
    </source>
</reference>
<keyword evidence="4" id="KW-1185">Reference proteome</keyword>
<dbReference type="AlphaFoldDB" id="A0A845SM30"/>
<dbReference type="Pfam" id="PF02369">
    <property type="entry name" value="Big_1"/>
    <property type="match status" value="1"/>
</dbReference>
<proteinExistence type="inferred from homology"/>
<organism evidence="3 4">
    <name type="scientific">Acerihabitans arboris</name>
    <dbReference type="NCBI Taxonomy" id="2691583"/>
    <lineage>
        <taxon>Bacteria</taxon>
        <taxon>Pseudomonadati</taxon>
        <taxon>Pseudomonadota</taxon>
        <taxon>Gammaproteobacteria</taxon>
        <taxon>Enterobacterales</taxon>
        <taxon>Pectobacteriaceae</taxon>
        <taxon>Acerihabitans</taxon>
    </lineage>
</organism>
<evidence type="ECO:0000313" key="3">
    <source>
        <dbReference type="EMBL" id="NDL63681.1"/>
    </source>
</evidence>
<dbReference type="InterPro" id="IPR013783">
    <property type="entry name" value="Ig-like_fold"/>
</dbReference>
<evidence type="ECO:0000259" key="2">
    <source>
        <dbReference type="Pfam" id="PF02369"/>
    </source>
</evidence>
<name>A0A845SM30_9GAMM</name>
<dbReference type="InterPro" id="IPR008964">
    <property type="entry name" value="Invasin/intimin_cell_adhesion"/>
</dbReference>
<dbReference type="SUPFAM" id="SSF49373">
    <property type="entry name" value="Invasin/intimin cell-adhesion fragments"/>
    <property type="match status" value="3"/>
</dbReference>
<dbReference type="EMBL" id="WUBS01000008">
    <property type="protein sequence ID" value="NDL63681.1"/>
    <property type="molecule type" value="Genomic_DNA"/>
</dbReference>
<evidence type="ECO:0000256" key="1">
    <source>
        <dbReference type="ARBA" id="ARBA00010116"/>
    </source>
</evidence>
<dbReference type="InterPro" id="IPR003344">
    <property type="entry name" value="Big_1_dom"/>
</dbReference>
<protein>
    <recommendedName>
        <fullName evidence="2">Big-1 domain-containing protein</fullName>
    </recommendedName>
</protein>
<evidence type="ECO:0000313" key="4">
    <source>
        <dbReference type="Proteomes" id="UP000461443"/>
    </source>
</evidence>